<protein>
    <submittedName>
        <fullName evidence="1">Uncharacterized protein</fullName>
    </submittedName>
</protein>
<evidence type="ECO:0000313" key="2">
    <source>
        <dbReference type="Proteomes" id="UP000298138"/>
    </source>
</evidence>
<dbReference type="AlphaFoldDB" id="A0A4S2MQN4"/>
<gene>
    <name evidence="1" type="ORF">EX30DRAFT_342357</name>
</gene>
<accession>A0A4S2MQN4</accession>
<keyword evidence="2" id="KW-1185">Reference proteome</keyword>
<dbReference type="EMBL" id="ML220131">
    <property type="protein sequence ID" value="TGZ79483.1"/>
    <property type="molecule type" value="Genomic_DNA"/>
</dbReference>
<sequence>MSIPVLAVVPHLAVCFMSTIQFNLSLLFCYCSCVLVQPRSSANLIPKVLPDPANSYIALPTPV</sequence>
<dbReference type="Proteomes" id="UP000298138">
    <property type="component" value="Unassembled WGS sequence"/>
</dbReference>
<evidence type="ECO:0000313" key="1">
    <source>
        <dbReference type="EMBL" id="TGZ79483.1"/>
    </source>
</evidence>
<reference evidence="1 2" key="1">
    <citation type="submission" date="2019-04" db="EMBL/GenBank/DDBJ databases">
        <title>Comparative genomics and transcriptomics to analyze fruiting body development in filamentous ascomycetes.</title>
        <authorList>
            <consortium name="DOE Joint Genome Institute"/>
            <person name="Lutkenhaus R."/>
            <person name="Traeger S."/>
            <person name="Breuer J."/>
            <person name="Kuo A."/>
            <person name="Lipzen A."/>
            <person name="Pangilinan J."/>
            <person name="Dilworth D."/>
            <person name="Sandor L."/>
            <person name="Poggeler S."/>
            <person name="Barry K."/>
            <person name="Grigoriev I.V."/>
            <person name="Nowrousian M."/>
        </authorList>
    </citation>
    <scope>NUCLEOTIDE SEQUENCE [LARGE SCALE GENOMIC DNA]</scope>
    <source>
        <strain evidence="1 2">CBS 389.68</strain>
    </source>
</reference>
<dbReference type="InParanoid" id="A0A4S2MQN4"/>
<proteinExistence type="predicted"/>
<organism evidence="1 2">
    <name type="scientific">Ascodesmis nigricans</name>
    <dbReference type="NCBI Taxonomy" id="341454"/>
    <lineage>
        <taxon>Eukaryota</taxon>
        <taxon>Fungi</taxon>
        <taxon>Dikarya</taxon>
        <taxon>Ascomycota</taxon>
        <taxon>Pezizomycotina</taxon>
        <taxon>Pezizomycetes</taxon>
        <taxon>Pezizales</taxon>
        <taxon>Ascodesmidaceae</taxon>
        <taxon>Ascodesmis</taxon>
    </lineage>
</organism>
<name>A0A4S2MQN4_9PEZI</name>